<organism evidence="2 3">
    <name type="scientific">Oculimacula yallundae</name>
    <dbReference type="NCBI Taxonomy" id="86028"/>
    <lineage>
        <taxon>Eukaryota</taxon>
        <taxon>Fungi</taxon>
        <taxon>Dikarya</taxon>
        <taxon>Ascomycota</taxon>
        <taxon>Pezizomycotina</taxon>
        <taxon>Leotiomycetes</taxon>
        <taxon>Helotiales</taxon>
        <taxon>Ploettnerulaceae</taxon>
        <taxon>Oculimacula</taxon>
    </lineage>
</organism>
<protein>
    <submittedName>
        <fullName evidence="2">Uncharacterized protein</fullName>
    </submittedName>
</protein>
<keyword evidence="3" id="KW-1185">Reference proteome</keyword>
<reference evidence="2 3" key="1">
    <citation type="journal article" date="2024" name="Commun. Biol.">
        <title>Comparative genomic analysis of thermophilic fungi reveals convergent evolutionary adaptations and gene losses.</title>
        <authorList>
            <person name="Steindorff A.S."/>
            <person name="Aguilar-Pontes M.V."/>
            <person name="Robinson A.J."/>
            <person name="Andreopoulos B."/>
            <person name="LaButti K."/>
            <person name="Kuo A."/>
            <person name="Mondo S."/>
            <person name="Riley R."/>
            <person name="Otillar R."/>
            <person name="Haridas S."/>
            <person name="Lipzen A."/>
            <person name="Grimwood J."/>
            <person name="Schmutz J."/>
            <person name="Clum A."/>
            <person name="Reid I.D."/>
            <person name="Moisan M.C."/>
            <person name="Butler G."/>
            <person name="Nguyen T.T.M."/>
            <person name="Dewar K."/>
            <person name="Conant G."/>
            <person name="Drula E."/>
            <person name="Henrissat B."/>
            <person name="Hansel C."/>
            <person name="Singer S."/>
            <person name="Hutchinson M.I."/>
            <person name="de Vries R.P."/>
            <person name="Natvig D.O."/>
            <person name="Powell A.J."/>
            <person name="Tsang A."/>
            <person name="Grigoriev I.V."/>
        </authorList>
    </citation>
    <scope>NUCLEOTIDE SEQUENCE [LARGE SCALE GENOMIC DNA]</scope>
    <source>
        <strain evidence="2 3">CBS 494.80</strain>
    </source>
</reference>
<proteinExistence type="predicted"/>
<dbReference type="Proteomes" id="UP001595075">
    <property type="component" value="Unassembled WGS sequence"/>
</dbReference>
<name>A0ABR4CXA7_9HELO</name>
<feature type="non-terminal residue" evidence="2">
    <location>
        <position position="81"/>
    </location>
</feature>
<comment type="caution">
    <text evidence="2">The sequence shown here is derived from an EMBL/GenBank/DDBJ whole genome shotgun (WGS) entry which is preliminary data.</text>
</comment>
<dbReference type="EMBL" id="JAZHXI010000002">
    <property type="protein sequence ID" value="KAL2074487.1"/>
    <property type="molecule type" value="Genomic_DNA"/>
</dbReference>
<feature type="compositionally biased region" description="Basic and acidic residues" evidence="1">
    <location>
        <begin position="1"/>
        <end position="11"/>
    </location>
</feature>
<sequence length="81" mass="8989">MVRAQPREQPHQRPRRRYYHPGLALPPVQDQVSSARKPATPPIQTRITSSNKAISSAYTIGKHSSSVGEILVSLACRCLLQ</sequence>
<feature type="region of interest" description="Disordered" evidence="1">
    <location>
        <begin position="1"/>
        <end position="44"/>
    </location>
</feature>
<evidence type="ECO:0000256" key="1">
    <source>
        <dbReference type="SAM" id="MobiDB-lite"/>
    </source>
</evidence>
<gene>
    <name evidence="2" type="ORF">VTL71DRAFT_8265</name>
</gene>
<evidence type="ECO:0000313" key="3">
    <source>
        <dbReference type="Proteomes" id="UP001595075"/>
    </source>
</evidence>
<accession>A0ABR4CXA7</accession>
<evidence type="ECO:0000313" key="2">
    <source>
        <dbReference type="EMBL" id="KAL2074487.1"/>
    </source>
</evidence>